<evidence type="ECO:0000256" key="1">
    <source>
        <dbReference type="SAM" id="MobiDB-lite"/>
    </source>
</evidence>
<evidence type="ECO:0000313" key="2">
    <source>
        <dbReference type="EMBL" id="TNN30023.1"/>
    </source>
</evidence>
<feature type="compositionally biased region" description="Polar residues" evidence="1">
    <location>
        <begin position="127"/>
        <end position="144"/>
    </location>
</feature>
<dbReference type="Proteomes" id="UP000314294">
    <property type="component" value="Unassembled WGS sequence"/>
</dbReference>
<gene>
    <name evidence="2" type="ORF">EYF80_059827</name>
</gene>
<evidence type="ECO:0000313" key="3">
    <source>
        <dbReference type="Proteomes" id="UP000314294"/>
    </source>
</evidence>
<proteinExistence type="predicted"/>
<name>A0A4Z2EME8_9TELE</name>
<reference evidence="2 3" key="1">
    <citation type="submission" date="2019-03" db="EMBL/GenBank/DDBJ databases">
        <title>First draft genome of Liparis tanakae, snailfish: a comprehensive survey of snailfish specific genes.</title>
        <authorList>
            <person name="Kim W."/>
            <person name="Song I."/>
            <person name="Jeong J.-H."/>
            <person name="Kim D."/>
            <person name="Kim S."/>
            <person name="Ryu S."/>
            <person name="Song J.Y."/>
            <person name="Lee S.K."/>
        </authorList>
    </citation>
    <scope>NUCLEOTIDE SEQUENCE [LARGE SCALE GENOMIC DNA]</scope>
    <source>
        <tissue evidence="2">Muscle</tissue>
    </source>
</reference>
<accession>A0A4Z2EME8</accession>
<organism evidence="2 3">
    <name type="scientific">Liparis tanakae</name>
    <name type="common">Tanaka's snailfish</name>
    <dbReference type="NCBI Taxonomy" id="230148"/>
    <lineage>
        <taxon>Eukaryota</taxon>
        <taxon>Metazoa</taxon>
        <taxon>Chordata</taxon>
        <taxon>Craniata</taxon>
        <taxon>Vertebrata</taxon>
        <taxon>Euteleostomi</taxon>
        <taxon>Actinopterygii</taxon>
        <taxon>Neopterygii</taxon>
        <taxon>Teleostei</taxon>
        <taxon>Neoteleostei</taxon>
        <taxon>Acanthomorphata</taxon>
        <taxon>Eupercaria</taxon>
        <taxon>Perciformes</taxon>
        <taxon>Cottioidei</taxon>
        <taxon>Cottales</taxon>
        <taxon>Liparidae</taxon>
        <taxon>Liparis</taxon>
    </lineage>
</organism>
<dbReference type="AlphaFoldDB" id="A0A4Z2EME8"/>
<keyword evidence="3" id="KW-1185">Reference proteome</keyword>
<protein>
    <submittedName>
        <fullName evidence="2">Uncharacterized protein</fullName>
    </submittedName>
</protein>
<feature type="region of interest" description="Disordered" evidence="1">
    <location>
        <begin position="92"/>
        <end position="175"/>
    </location>
</feature>
<sequence>MPTQRSTSSRKDSVNGASSCHLCDLAAQRRGPDQLEQVAGKTEALEVPQQVPEDDGVVFQELRLGQDRLALTLQLLPQDQRAQVGHCHLGGAAHRGSLRAGSRPSAGRDQCDERTKTQRACYRETRVTGQSRYLPTGPRSQSSAFRKGTKDALQNGQDEFRLESSDVHPAMISSS</sequence>
<feature type="compositionally biased region" description="Basic and acidic residues" evidence="1">
    <location>
        <begin position="109"/>
        <end position="126"/>
    </location>
</feature>
<dbReference type="EMBL" id="SRLO01004932">
    <property type="protein sequence ID" value="TNN30023.1"/>
    <property type="molecule type" value="Genomic_DNA"/>
</dbReference>
<comment type="caution">
    <text evidence="2">The sequence shown here is derived from an EMBL/GenBank/DDBJ whole genome shotgun (WGS) entry which is preliminary data.</text>
</comment>